<dbReference type="InterPro" id="IPR050555">
    <property type="entry name" value="Bact_Solute-Bind_Prot2"/>
</dbReference>
<dbReference type="InterPro" id="IPR028082">
    <property type="entry name" value="Peripla_BP_I"/>
</dbReference>
<dbReference type="GO" id="GO:0030288">
    <property type="term" value="C:outer membrane-bounded periplasmic space"/>
    <property type="evidence" value="ECO:0007669"/>
    <property type="project" value="TreeGrafter"/>
</dbReference>
<accession>A0A7C9TRE3</accession>
<reference evidence="5 6" key="1">
    <citation type="journal article" date="2014" name="Int. J. Syst. Evol. Microbiol.">
        <title>Description of Galbitalea soli gen. nov., sp. nov., and Frondihabitans sucicola sp. nov.</title>
        <authorList>
            <person name="Kim S.J."/>
            <person name="Lim J.M."/>
            <person name="Ahn J.H."/>
            <person name="Weon H.Y."/>
            <person name="Hamada M."/>
            <person name="Suzuki K."/>
            <person name="Ahn T.Y."/>
            <person name="Kwon S.W."/>
        </authorList>
    </citation>
    <scope>NUCLEOTIDE SEQUENCE [LARGE SCALE GENOMIC DNA]</scope>
    <source>
        <strain evidence="5 6">NBRC 108727</strain>
    </source>
</reference>
<dbReference type="PANTHER" id="PTHR30036">
    <property type="entry name" value="D-XYLOSE-BINDING PERIPLASMIC PROTEIN"/>
    <property type="match status" value="1"/>
</dbReference>
<name>A0A7C9TRE3_9MICO</name>
<dbReference type="EMBL" id="JAAGWZ010000004">
    <property type="protein sequence ID" value="NEM92136.1"/>
    <property type="molecule type" value="Genomic_DNA"/>
</dbReference>
<protein>
    <submittedName>
        <fullName evidence="5">Sugar ABC transporter substrate-binding protein</fullName>
    </submittedName>
</protein>
<dbReference type="InterPro" id="IPR025997">
    <property type="entry name" value="SBP_2_dom"/>
</dbReference>
<proteinExistence type="predicted"/>
<dbReference type="InterPro" id="IPR049784">
    <property type="entry name" value="ChvE-like"/>
</dbReference>
<dbReference type="AlphaFoldDB" id="A0A7C9TRE3"/>
<evidence type="ECO:0000313" key="5">
    <source>
        <dbReference type="EMBL" id="NEM92136.1"/>
    </source>
</evidence>
<dbReference type="CDD" id="cd19994">
    <property type="entry name" value="PBP1_ChvE"/>
    <property type="match status" value="1"/>
</dbReference>
<evidence type="ECO:0000256" key="2">
    <source>
        <dbReference type="ARBA" id="ARBA00022729"/>
    </source>
</evidence>
<comment type="subcellular location">
    <subcellularLocation>
        <location evidence="1">Cell envelope</location>
    </subcellularLocation>
</comment>
<sequence length="396" mass="42106">MDEPRPTSNKSEDNDVHLHPSKGNTVKKKVILAVITAGALALTLGACSSTRTTTGSTSTSNKGALVGIAMPTQTSERWIKDGAAIKKDLEALGYKTDLEYANNDIPTQVQQIEAMITKKAKVLVIASIDGTALSSQLDEAAAAGIKVVAYDRLINGNKNVDYYTTFDNYKVGVQQATSLLTGLGILDASGAETGKKGPFNVELFAGSPDDNNATFFYNGAMDTLKKYLDNGTLVVKSGQTDFKTVATLRWDPATAQARMENLLAKSYSSGAKVQGVLSPYDGLSIGIISALTSAGYAKNALPIITGQDAEVGSVKSIIAGEQYSTVYKDTRKLGKEAVSIVDDLLNGKQPTVNDTKSYNNGKKIVPAFLLQSVVVTKDNYKQVLVDGGYYTEADLQ</sequence>
<dbReference type="GO" id="GO:0030246">
    <property type="term" value="F:carbohydrate binding"/>
    <property type="evidence" value="ECO:0007669"/>
    <property type="project" value="TreeGrafter"/>
</dbReference>
<dbReference type="Gene3D" id="3.40.50.2300">
    <property type="match status" value="2"/>
</dbReference>
<evidence type="ECO:0000256" key="1">
    <source>
        <dbReference type="ARBA" id="ARBA00004196"/>
    </source>
</evidence>
<dbReference type="NCBIfam" id="NF040907">
    <property type="entry name" value="ChvE"/>
    <property type="match status" value="1"/>
</dbReference>
<keyword evidence="6" id="KW-1185">Reference proteome</keyword>
<evidence type="ECO:0000259" key="4">
    <source>
        <dbReference type="Pfam" id="PF13407"/>
    </source>
</evidence>
<comment type="caution">
    <text evidence="5">The sequence shown here is derived from an EMBL/GenBank/DDBJ whole genome shotgun (WGS) entry which is preliminary data.</text>
</comment>
<gene>
    <name evidence="5" type="ORF">G3T37_12305</name>
</gene>
<evidence type="ECO:0000313" key="6">
    <source>
        <dbReference type="Proteomes" id="UP000479756"/>
    </source>
</evidence>
<dbReference type="Proteomes" id="UP000479756">
    <property type="component" value="Unassembled WGS sequence"/>
</dbReference>
<feature type="domain" description="Periplasmic binding protein" evidence="4">
    <location>
        <begin position="66"/>
        <end position="349"/>
    </location>
</feature>
<dbReference type="Pfam" id="PF13407">
    <property type="entry name" value="Peripla_BP_4"/>
    <property type="match status" value="1"/>
</dbReference>
<evidence type="ECO:0000256" key="3">
    <source>
        <dbReference type="SAM" id="MobiDB-lite"/>
    </source>
</evidence>
<keyword evidence="2" id="KW-0732">Signal</keyword>
<dbReference type="PANTHER" id="PTHR30036:SF1">
    <property type="entry name" value="D-XYLOSE-BINDING PERIPLASMIC PROTEIN"/>
    <property type="match status" value="1"/>
</dbReference>
<feature type="region of interest" description="Disordered" evidence="3">
    <location>
        <begin position="1"/>
        <end position="22"/>
    </location>
</feature>
<organism evidence="5 6">
    <name type="scientific">Galbitalea soli</name>
    <dbReference type="NCBI Taxonomy" id="1268042"/>
    <lineage>
        <taxon>Bacteria</taxon>
        <taxon>Bacillati</taxon>
        <taxon>Actinomycetota</taxon>
        <taxon>Actinomycetes</taxon>
        <taxon>Micrococcales</taxon>
        <taxon>Microbacteriaceae</taxon>
        <taxon>Galbitalea</taxon>
    </lineage>
</organism>
<dbReference type="SUPFAM" id="SSF53822">
    <property type="entry name" value="Periplasmic binding protein-like I"/>
    <property type="match status" value="1"/>
</dbReference>